<dbReference type="SFLD" id="SFLDG01082">
    <property type="entry name" value="B12-binding_domain_containing"/>
    <property type="match status" value="1"/>
</dbReference>
<protein>
    <submittedName>
        <fullName evidence="7">B12-binding domain-containing radical SAM protein</fullName>
    </submittedName>
</protein>
<dbReference type="InterPro" id="IPR034466">
    <property type="entry name" value="Methyltransferase_Class_B"/>
</dbReference>
<comment type="caution">
    <text evidence="7">The sequence shown here is derived from an EMBL/GenBank/DDBJ whole genome shotgun (WGS) entry which is preliminary data.</text>
</comment>
<evidence type="ECO:0000256" key="1">
    <source>
        <dbReference type="ARBA" id="ARBA00001966"/>
    </source>
</evidence>
<dbReference type="PANTHER" id="PTHR43409">
    <property type="entry name" value="ANAEROBIC MAGNESIUM-PROTOPORPHYRIN IX MONOMETHYL ESTER CYCLASE-RELATED"/>
    <property type="match status" value="1"/>
</dbReference>
<reference evidence="7" key="1">
    <citation type="journal article" date="2023" name="Microbiol Resour">
        <title>Genome Sequences of Rhodoplanes serenus and Two Thermotolerant Strains, Rhodoplanes tepidamans and 'Rhodoplanes cryptolactis,' Further Refine the Genus.</title>
        <authorList>
            <person name="Rayyan A.A."/>
            <person name="Kyndt J.A."/>
        </authorList>
    </citation>
    <scope>NUCLEOTIDE SEQUENCE</scope>
    <source>
        <strain evidence="7">DSM 9987</strain>
    </source>
</reference>
<sequence length="531" mass="60077">MDRRETAGAGGGRRILCVCPRYTSSFGMFEHAYPLTDGVRALMPPQGLLVIAAALPPGWEVRFVDENIRPATHEEIQWADAVFVSGMHAQRRQIEAICRRAHMFDRVTVLGGSSVSACPETYPEYDYLHVGELGDATDELFARLAADPNRPERQVVLTTRERRDLTDFPLPAYELADLRRYLTGSIQYSSGCPYHCEFCDIPALYGRNPRLKTPEQVTAELDKLVACGLTGPVYFVDDNFIGNRRAVRELLPALVDWQKARGYPFIFSCEATLNIAKRPEILGLMREAMFETVFCGIETPEPAALEAMAKDHNMMVPLLEAVDTLNRYGLEVVSGIILGLDTDTPDSGRRVVDFIERSHIPMLTINLLQALPRTPLWDRLAAAGRLLDDEERDSNVDFVMPYDEVIAMWRDCMARAFAPAAVLSRYRHQLDHTYPNRLKVPLRDRHVPWRDVVRGLRMLRAVLWEVGVKADYRAEFWKVARACLKRGQIEHLIRIGVMAHHLVMSGRDAVEGRQKASHYSARPQEVPVPAE</sequence>
<dbReference type="InterPro" id="IPR051198">
    <property type="entry name" value="BchE-like"/>
</dbReference>
<dbReference type="PROSITE" id="PS51918">
    <property type="entry name" value="RADICAL_SAM"/>
    <property type="match status" value="1"/>
</dbReference>
<evidence type="ECO:0000313" key="8">
    <source>
        <dbReference type="Proteomes" id="UP001165652"/>
    </source>
</evidence>
<keyword evidence="2" id="KW-0949">S-adenosyl-L-methionine</keyword>
<dbReference type="SFLD" id="SFLDG01123">
    <property type="entry name" value="methyltransferase_(Class_B)"/>
    <property type="match status" value="1"/>
</dbReference>
<dbReference type="Pfam" id="PF13282">
    <property type="entry name" value="DUF4070"/>
    <property type="match status" value="1"/>
</dbReference>
<comment type="cofactor">
    <cofactor evidence="1">
        <name>[4Fe-4S] cluster</name>
        <dbReference type="ChEBI" id="CHEBI:49883"/>
    </cofactor>
</comment>
<keyword evidence="3" id="KW-0479">Metal-binding</keyword>
<name>A0ABT5JEZ5_RHOTP</name>
<dbReference type="Proteomes" id="UP001165652">
    <property type="component" value="Unassembled WGS sequence"/>
</dbReference>
<dbReference type="SMART" id="SM00729">
    <property type="entry name" value="Elp3"/>
    <property type="match status" value="1"/>
</dbReference>
<dbReference type="InterPro" id="IPR034530">
    <property type="entry name" value="HpnP-like"/>
</dbReference>
<dbReference type="SUPFAM" id="SSF102114">
    <property type="entry name" value="Radical SAM enzymes"/>
    <property type="match status" value="1"/>
</dbReference>
<dbReference type="InterPro" id="IPR006158">
    <property type="entry name" value="Cobalamin-bd"/>
</dbReference>
<evidence type="ECO:0000256" key="2">
    <source>
        <dbReference type="ARBA" id="ARBA00022691"/>
    </source>
</evidence>
<keyword evidence="5" id="KW-0411">Iron-sulfur</keyword>
<dbReference type="SFLD" id="SFLDS00029">
    <property type="entry name" value="Radical_SAM"/>
    <property type="match status" value="1"/>
</dbReference>
<reference evidence="7" key="2">
    <citation type="submission" date="2023-02" db="EMBL/GenBank/DDBJ databases">
        <authorList>
            <person name="Rayyan A."/>
            <person name="Meyer T."/>
            <person name="Kyndt J.A."/>
        </authorList>
    </citation>
    <scope>NUCLEOTIDE SEQUENCE</scope>
    <source>
        <strain evidence="7">DSM 9987</strain>
    </source>
</reference>
<keyword evidence="8" id="KW-1185">Reference proteome</keyword>
<dbReference type="InterPro" id="IPR007197">
    <property type="entry name" value="rSAM"/>
</dbReference>
<proteinExistence type="predicted"/>
<gene>
    <name evidence="7" type="ORF">PQJ73_21465</name>
</gene>
<evidence type="ECO:0000259" key="6">
    <source>
        <dbReference type="PROSITE" id="PS51918"/>
    </source>
</evidence>
<accession>A0ABT5JEZ5</accession>
<evidence type="ECO:0000256" key="5">
    <source>
        <dbReference type="ARBA" id="ARBA00023014"/>
    </source>
</evidence>
<organism evidence="7 8">
    <name type="scientific">Rhodoplanes tepidamans</name>
    <name type="common">Rhodoplanes cryptolactis</name>
    <dbReference type="NCBI Taxonomy" id="200616"/>
    <lineage>
        <taxon>Bacteria</taxon>
        <taxon>Pseudomonadati</taxon>
        <taxon>Pseudomonadota</taxon>
        <taxon>Alphaproteobacteria</taxon>
        <taxon>Hyphomicrobiales</taxon>
        <taxon>Nitrobacteraceae</taxon>
        <taxon>Rhodoplanes</taxon>
    </lineage>
</organism>
<keyword evidence="4" id="KW-0408">Iron</keyword>
<dbReference type="Pfam" id="PF04055">
    <property type="entry name" value="Radical_SAM"/>
    <property type="match status" value="1"/>
</dbReference>
<dbReference type="Gene3D" id="3.80.30.20">
    <property type="entry name" value="tm_1862 like domain"/>
    <property type="match status" value="1"/>
</dbReference>
<dbReference type="EMBL" id="JAQQLI010000040">
    <property type="protein sequence ID" value="MDC7788265.1"/>
    <property type="molecule type" value="Genomic_DNA"/>
</dbReference>
<evidence type="ECO:0000256" key="3">
    <source>
        <dbReference type="ARBA" id="ARBA00022723"/>
    </source>
</evidence>
<evidence type="ECO:0000313" key="7">
    <source>
        <dbReference type="EMBL" id="MDC7788265.1"/>
    </source>
</evidence>
<feature type="domain" description="Radical SAM core" evidence="6">
    <location>
        <begin position="176"/>
        <end position="411"/>
    </location>
</feature>
<dbReference type="PANTHER" id="PTHR43409:SF9">
    <property type="entry name" value="BLR2995 PROTEIN"/>
    <property type="match status" value="1"/>
</dbReference>
<dbReference type="Pfam" id="PF02310">
    <property type="entry name" value="B12-binding"/>
    <property type="match status" value="1"/>
</dbReference>
<dbReference type="InterPro" id="IPR023404">
    <property type="entry name" value="rSAM_horseshoe"/>
</dbReference>
<evidence type="ECO:0000256" key="4">
    <source>
        <dbReference type="ARBA" id="ARBA00023004"/>
    </source>
</evidence>
<dbReference type="InterPro" id="IPR025274">
    <property type="entry name" value="DUF4070"/>
</dbReference>
<dbReference type="InterPro" id="IPR058240">
    <property type="entry name" value="rSAM_sf"/>
</dbReference>
<dbReference type="RefSeq" id="WP_272779105.1">
    <property type="nucleotide sequence ID" value="NZ_JAQQLI010000040.1"/>
</dbReference>
<dbReference type="SFLD" id="SFLDF00303">
    <property type="entry name" value="hopanoid_C2-methyltransferase"/>
    <property type="match status" value="1"/>
</dbReference>
<dbReference type="InterPro" id="IPR006638">
    <property type="entry name" value="Elp3/MiaA/NifB-like_rSAM"/>
</dbReference>